<keyword evidence="4" id="KW-0963">Cytoplasm</keyword>
<dbReference type="GO" id="GO:0005737">
    <property type="term" value="C:cytoplasm"/>
    <property type="evidence" value="ECO:0007669"/>
    <property type="project" value="UniProtKB-SubCell"/>
</dbReference>
<protein>
    <recommendedName>
        <fullName evidence="3">Protein C10</fullName>
    </recommendedName>
</protein>
<dbReference type="PANTHER" id="PTHR13463:SF3">
    <property type="entry name" value="PROTEIN C10"/>
    <property type="match status" value="1"/>
</dbReference>
<evidence type="ECO:0000256" key="4">
    <source>
        <dbReference type="ARBA" id="ARBA00022490"/>
    </source>
</evidence>
<proteinExistence type="inferred from homology"/>
<organism evidence="5">
    <name type="scientific">Timema bartmani</name>
    <dbReference type="NCBI Taxonomy" id="61472"/>
    <lineage>
        <taxon>Eukaryota</taxon>
        <taxon>Metazoa</taxon>
        <taxon>Ecdysozoa</taxon>
        <taxon>Arthropoda</taxon>
        <taxon>Hexapoda</taxon>
        <taxon>Insecta</taxon>
        <taxon>Pterygota</taxon>
        <taxon>Neoptera</taxon>
        <taxon>Polyneoptera</taxon>
        <taxon>Phasmatodea</taxon>
        <taxon>Timematodea</taxon>
        <taxon>Timematoidea</taxon>
        <taxon>Timematidae</taxon>
        <taxon>Timema</taxon>
    </lineage>
</organism>
<dbReference type="AlphaFoldDB" id="A0A7R9HXK3"/>
<dbReference type="PANTHER" id="PTHR13463">
    <property type="entry name" value="PROTEIN C10"/>
    <property type="match status" value="1"/>
</dbReference>
<sequence>MLEDRLRMVTSSRLQKAATFYCLFSAALTNVLEAINLPENTMKLGEAKDNAGNDMLKMMQYVFPIVTQIQMEVIKKYGFSEGREGIVRFAQLIRTMEKDDAEVAHLHAQVRAHFLPPVAISTEDAS</sequence>
<evidence type="ECO:0000256" key="2">
    <source>
        <dbReference type="ARBA" id="ARBA00007083"/>
    </source>
</evidence>
<dbReference type="GO" id="GO:0009791">
    <property type="term" value="P:post-embryonic development"/>
    <property type="evidence" value="ECO:0007669"/>
    <property type="project" value="TreeGrafter"/>
</dbReference>
<gene>
    <name evidence="5" type="ORF">TBIB3V08_LOCUS2356</name>
</gene>
<reference evidence="5" key="1">
    <citation type="submission" date="2020-11" db="EMBL/GenBank/DDBJ databases">
        <authorList>
            <person name="Tran Van P."/>
        </authorList>
    </citation>
    <scope>NUCLEOTIDE SEQUENCE</scope>
</reference>
<name>A0A7R9HXK3_9NEOP</name>
<comment type="subcellular location">
    <subcellularLocation>
        <location evidence="1">Cytoplasm</location>
    </subcellularLocation>
</comment>
<dbReference type="InterPro" id="IPR026317">
    <property type="entry name" value="P_C10"/>
</dbReference>
<accession>A0A7R9HXK3</accession>
<comment type="similarity">
    <text evidence="2">Belongs to the UPF0456 family.</text>
</comment>
<evidence type="ECO:0000256" key="1">
    <source>
        <dbReference type="ARBA" id="ARBA00004496"/>
    </source>
</evidence>
<evidence type="ECO:0000256" key="3">
    <source>
        <dbReference type="ARBA" id="ARBA00020502"/>
    </source>
</evidence>
<dbReference type="Pfam" id="PF14974">
    <property type="entry name" value="P_C10"/>
    <property type="match status" value="1"/>
</dbReference>
<dbReference type="EMBL" id="OD564790">
    <property type="protein sequence ID" value="CAD7439810.1"/>
    <property type="molecule type" value="Genomic_DNA"/>
</dbReference>
<evidence type="ECO:0000313" key="5">
    <source>
        <dbReference type="EMBL" id="CAD7439810.1"/>
    </source>
</evidence>